<dbReference type="PANTHER" id="PTHR23354">
    <property type="entry name" value="NUCLEOLAR PROTEIN 7/ESTROGEN RECEPTOR COACTIVATOR-RELATED"/>
    <property type="match status" value="1"/>
</dbReference>
<dbReference type="SMART" id="SM00584">
    <property type="entry name" value="TLDc"/>
    <property type="match status" value="1"/>
</dbReference>
<evidence type="ECO:0000259" key="1">
    <source>
        <dbReference type="PROSITE" id="PS51886"/>
    </source>
</evidence>
<reference evidence="2" key="1">
    <citation type="submission" date="2025-08" db="UniProtKB">
        <authorList>
            <consortium name="Ensembl"/>
        </authorList>
    </citation>
    <scope>IDENTIFICATION</scope>
</reference>
<reference evidence="2" key="2">
    <citation type="submission" date="2025-09" db="UniProtKB">
        <authorList>
            <consortium name="Ensembl"/>
        </authorList>
    </citation>
    <scope>IDENTIFICATION</scope>
</reference>
<dbReference type="GO" id="GO:0005739">
    <property type="term" value="C:mitochondrion"/>
    <property type="evidence" value="ECO:0007669"/>
    <property type="project" value="UniProtKB-SubCell"/>
</dbReference>
<feature type="domain" description="TLDc" evidence="1">
    <location>
        <begin position="1"/>
        <end position="133"/>
    </location>
</feature>
<gene>
    <name evidence="2" type="primary">oxr1a</name>
</gene>
<name>A0A8C5FXS4_GADMO</name>
<evidence type="ECO:0000313" key="2">
    <source>
        <dbReference type="Ensembl" id="ENSGMOP00000068912.1"/>
    </source>
</evidence>
<dbReference type="PROSITE" id="PS51886">
    <property type="entry name" value="TLDC"/>
    <property type="match status" value="1"/>
</dbReference>
<dbReference type="Ensembl" id="ENSGMOT00000067818.1">
    <property type="protein sequence ID" value="ENSGMOP00000068912.1"/>
    <property type="gene ID" value="ENSGMOG00000005590.2"/>
</dbReference>
<keyword evidence="3" id="KW-1185">Reference proteome</keyword>
<dbReference type="AlphaFoldDB" id="A0A8C5FXS4"/>
<dbReference type="GO" id="GO:0005634">
    <property type="term" value="C:nucleus"/>
    <property type="evidence" value="ECO:0007669"/>
    <property type="project" value="TreeGrafter"/>
</dbReference>
<dbReference type="Pfam" id="PF07534">
    <property type="entry name" value="TLD"/>
    <property type="match status" value="1"/>
</dbReference>
<proteinExistence type="predicted"/>
<dbReference type="PANTHER" id="PTHR23354:SF69">
    <property type="entry name" value="OXIDATION RESISTANCE PROTEIN 1"/>
    <property type="match status" value="1"/>
</dbReference>
<dbReference type="InterPro" id="IPR006571">
    <property type="entry name" value="TLDc_dom"/>
</dbReference>
<evidence type="ECO:0000313" key="3">
    <source>
        <dbReference type="Proteomes" id="UP000694546"/>
    </source>
</evidence>
<accession>A0A8C5FXS4</accession>
<organism evidence="2 3">
    <name type="scientific">Gadus morhua</name>
    <name type="common">Atlantic cod</name>
    <dbReference type="NCBI Taxonomy" id="8049"/>
    <lineage>
        <taxon>Eukaryota</taxon>
        <taxon>Metazoa</taxon>
        <taxon>Chordata</taxon>
        <taxon>Craniata</taxon>
        <taxon>Vertebrata</taxon>
        <taxon>Euteleostomi</taxon>
        <taxon>Actinopterygii</taxon>
        <taxon>Neopterygii</taxon>
        <taxon>Teleostei</taxon>
        <taxon>Neoteleostei</taxon>
        <taxon>Acanthomorphata</taxon>
        <taxon>Zeiogadaria</taxon>
        <taxon>Gadariae</taxon>
        <taxon>Gadiformes</taxon>
        <taxon>Gadoidei</taxon>
        <taxon>Gadidae</taxon>
        <taxon>Gadus</taxon>
    </lineage>
</organism>
<sequence>MQGQDTPVLMVIKDSDGQVFGALASEPFKVSDGFYGTGETFLFSFNPEFEVFKWTGDNMFFIKGDMDSLAFENVLFFSQLLLLLLVPGSGDFGLWLDGDLYHGRSHSCKTFGNPMLSKKEDFYVQEIEIWAFE</sequence>
<dbReference type="Proteomes" id="UP000694546">
    <property type="component" value="Chromosome 11"/>
</dbReference>
<protein>
    <recommendedName>
        <fullName evidence="1">TLDc domain-containing protein</fullName>
    </recommendedName>
</protein>
<dbReference type="GeneTree" id="ENSGT00940000155187"/>
<dbReference type="GO" id="GO:0006979">
    <property type="term" value="P:response to oxidative stress"/>
    <property type="evidence" value="ECO:0007669"/>
    <property type="project" value="TreeGrafter"/>
</dbReference>